<dbReference type="OrthoDB" id="9790784at2"/>
<proteinExistence type="predicted"/>
<dbReference type="EMBL" id="FXAH01000006">
    <property type="protein sequence ID" value="SMF40727.1"/>
    <property type="molecule type" value="Genomic_DNA"/>
</dbReference>
<dbReference type="Proteomes" id="UP000192911">
    <property type="component" value="Unassembled WGS sequence"/>
</dbReference>
<evidence type="ECO:0000313" key="1">
    <source>
        <dbReference type="EMBL" id="SMF40727.1"/>
    </source>
</evidence>
<reference evidence="2" key="1">
    <citation type="submission" date="2017-04" db="EMBL/GenBank/DDBJ databases">
        <authorList>
            <person name="Varghese N."/>
            <person name="Submissions S."/>
        </authorList>
    </citation>
    <scope>NUCLEOTIDE SEQUENCE [LARGE SCALE GENOMIC DNA]</scope>
    <source>
        <strain evidence="2">Ballard 720</strain>
    </source>
</reference>
<dbReference type="RefSeq" id="WP_139831163.1">
    <property type="nucleotide sequence ID" value="NZ_BSQD01000006.1"/>
</dbReference>
<name>A0A1X7EUY3_TRICW</name>
<gene>
    <name evidence="1" type="ORF">SAMN06295900_106344</name>
</gene>
<evidence type="ECO:0000313" key="2">
    <source>
        <dbReference type="Proteomes" id="UP000192911"/>
    </source>
</evidence>
<organism evidence="1 2">
    <name type="scientific">Trinickia caryophylli</name>
    <name type="common">Paraburkholderia caryophylli</name>
    <dbReference type="NCBI Taxonomy" id="28094"/>
    <lineage>
        <taxon>Bacteria</taxon>
        <taxon>Pseudomonadati</taxon>
        <taxon>Pseudomonadota</taxon>
        <taxon>Betaproteobacteria</taxon>
        <taxon>Burkholderiales</taxon>
        <taxon>Burkholderiaceae</taxon>
        <taxon>Trinickia</taxon>
    </lineage>
</organism>
<dbReference type="AlphaFoldDB" id="A0A1X7EUY3"/>
<keyword evidence="2" id="KW-1185">Reference proteome</keyword>
<protein>
    <submittedName>
        <fullName evidence="1">Uncharacterized protein</fullName>
    </submittedName>
</protein>
<accession>A0A1X7EUY3</accession>
<dbReference type="GeneID" id="95550724"/>
<sequence length="340" mass="36768">MSTYQGLLLRCDFGDTGVIPAADYYWLSPDIIPYGQDFLDYGTAVETYGGPDIGKAVINNLNNFIYVRCKNIADTTIQGTVNLYYANASLFLLPSTWTRVSNPNPEEPFVFGDGSTYIPGQAIALAQSPFSLGGLPGDGHYCFIAVANNNNIPFGVPSTFDSNADFALWVRNNPNVAQRNVEHRLGSDSTRVEYLTFGNSNPFPSNFLMVLQGAGLPPKVNWEAKCADTRLSKPFSDGGTFSTNEGAATTITVPPLVGSGTPLMTMAFTFSTHDGQPFPPTASITVNYFQLPTSQEQSATIAEKEKSVVREYSVPAMEPGGPERVTSTLMKLGSAELLFE</sequence>